<dbReference type="AlphaFoldDB" id="A0AAV9WSL8"/>
<proteinExistence type="predicted"/>
<sequence length="75" mass="8174">MTTAERKPNLTSTTHVVHIVDYGSRKISKYDNGFKFVDFSDVQVDRLFGLGLAAFSGSELPPAIISEALPAPDFS</sequence>
<name>A0AAV9WSL8_9PEZI</name>
<dbReference type="Proteomes" id="UP001365542">
    <property type="component" value="Unassembled WGS sequence"/>
</dbReference>
<keyword evidence="2" id="KW-1185">Reference proteome</keyword>
<evidence type="ECO:0000313" key="2">
    <source>
        <dbReference type="Proteomes" id="UP001365542"/>
    </source>
</evidence>
<accession>A0AAV9WSL8</accession>
<comment type="caution">
    <text evidence="1">The sequence shown here is derived from an EMBL/GenBank/DDBJ whole genome shotgun (WGS) entry which is preliminary data.</text>
</comment>
<protein>
    <submittedName>
        <fullName evidence="1">Uncharacterized protein</fullName>
    </submittedName>
</protein>
<dbReference type="EMBL" id="JAVHJO010000017">
    <property type="protein sequence ID" value="KAK6525127.1"/>
    <property type="molecule type" value="Genomic_DNA"/>
</dbReference>
<reference evidence="1 2" key="1">
    <citation type="submission" date="2019-10" db="EMBL/GenBank/DDBJ databases">
        <authorList>
            <person name="Palmer J.M."/>
        </authorList>
    </citation>
    <scope>NUCLEOTIDE SEQUENCE [LARGE SCALE GENOMIC DNA]</scope>
    <source>
        <strain evidence="1 2">TWF694</strain>
    </source>
</reference>
<evidence type="ECO:0000313" key="1">
    <source>
        <dbReference type="EMBL" id="KAK6525127.1"/>
    </source>
</evidence>
<gene>
    <name evidence="1" type="ORF">TWF694_005273</name>
</gene>
<organism evidence="1 2">
    <name type="scientific">Orbilia ellipsospora</name>
    <dbReference type="NCBI Taxonomy" id="2528407"/>
    <lineage>
        <taxon>Eukaryota</taxon>
        <taxon>Fungi</taxon>
        <taxon>Dikarya</taxon>
        <taxon>Ascomycota</taxon>
        <taxon>Pezizomycotina</taxon>
        <taxon>Orbiliomycetes</taxon>
        <taxon>Orbiliales</taxon>
        <taxon>Orbiliaceae</taxon>
        <taxon>Orbilia</taxon>
    </lineage>
</organism>